<feature type="non-terminal residue" evidence="3">
    <location>
        <position position="209"/>
    </location>
</feature>
<feature type="transmembrane region" description="Helical" evidence="1">
    <location>
        <begin position="140"/>
        <end position="160"/>
    </location>
</feature>
<keyword evidence="1" id="KW-1133">Transmembrane helix</keyword>
<evidence type="ECO:0000256" key="1">
    <source>
        <dbReference type="SAM" id="Phobius"/>
    </source>
</evidence>
<feature type="transmembrane region" description="Helical" evidence="1">
    <location>
        <begin position="70"/>
        <end position="89"/>
    </location>
</feature>
<keyword evidence="4" id="KW-1185">Reference proteome</keyword>
<dbReference type="OrthoDB" id="10266771at2759"/>
<dbReference type="SUPFAM" id="SSF48317">
    <property type="entry name" value="Acid phosphatase/Vanadium-dependent haloperoxidase"/>
    <property type="match status" value="1"/>
</dbReference>
<dbReference type="PANTHER" id="PTHR14969">
    <property type="entry name" value="SPHINGOSINE-1-PHOSPHATE PHOSPHOHYDROLASE"/>
    <property type="match status" value="1"/>
</dbReference>
<evidence type="ECO:0000313" key="4">
    <source>
        <dbReference type="Proteomes" id="UP000054359"/>
    </source>
</evidence>
<evidence type="ECO:0000259" key="2">
    <source>
        <dbReference type="SMART" id="SM00014"/>
    </source>
</evidence>
<keyword evidence="1" id="KW-0812">Transmembrane</keyword>
<name>A0A087T8Z3_STEMI</name>
<dbReference type="OMA" id="YCQYSLV"/>
<dbReference type="InterPro" id="IPR036938">
    <property type="entry name" value="PAP2/HPO_sf"/>
</dbReference>
<sequence>MAKKEDGVLPYLVELDKNISLSMSVAASKNSPFGHYRPHMKALEYSCHGAFWISGSIICLWFCEDPKKEAFFFNLILALILDIIFVAILKASIARKRPANNEEGDMFLTLSVDKMSCPSGHTSRAVLLTYLLIASSPHMYLLHPILILWCMCTCFSRICLGRHYFGDVLLGAFLGYVEYCIMDYIWAGPETAKWYLDFFRDSGSIVDDL</sequence>
<organism evidence="3 4">
    <name type="scientific">Stegodyphus mimosarum</name>
    <name type="common">African social velvet spider</name>
    <dbReference type="NCBI Taxonomy" id="407821"/>
    <lineage>
        <taxon>Eukaryota</taxon>
        <taxon>Metazoa</taxon>
        <taxon>Ecdysozoa</taxon>
        <taxon>Arthropoda</taxon>
        <taxon>Chelicerata</taxon>
        <taxon>Arachnida</taxon>
        <taxon>Araneae</taxon>
        <taxon>Araneomorphae</taxon>
        <taxon>Entelegynae</taxon>
        <taxon>Eresoidea</taxon>
        <taxon>Eresidae</taxon>
        <taxon>Stegodyphus</taxon>
    </lineage>
</organism>
<dbReference type="Proteomes" id="UP000054359">
    <property type="component" value="Unassembled WGS sequence"/>
</dbReference>
<dbReference type="Pfam" id="PF01569">
    <property type="entry name" value="PAP2"/>
    <property type="match status" value="1"/>
</dbReference>
<accession>A0A087T8Z3</accession>
<dbReference type="GO" id="GO:0042392">
    <property type="term" value="F:sphingosine-1-phosphate phosphatase activity"/>
    <property type="evidence" value="ECO:0007669"/>
    <property type="project" value="TreeGrafter"/>
</dbReference>
<feature type="domain" description="Phosphatidic acid phosphatase type 2/haloperoxidase" evidence="2">
    <location>
        <begin position="70"/>
        <end position="183"/>
    </location>
</feature>
<gene>
    <name evidence="3" type="ORF">X975_22157</name>
</gene>
<proteinExistence type="predicted"/>
<dbReference type="Gene3D" id="1.20.144.10">
    <property type="entry name" value="Phosphatidic acid phosphatase type 2/haloperoxidase"/>
    <property type="match status" value="1"/>
</dbReference>
<dbReference type="STRING" id="407821.A0A087T8Z3"/>
<dbReference type="InterPro" id="IPR000326">
    <property type="entry name" value="PAP2/HPO"/>
</dbReference>
<dbReference type="EMBL" id="KK114037">
    <property type="protein sequence ID" value="KFM61582.1"/>
    <property type="molecule type" value="Genomic_DNA"/>
</dbReference>
<evidence type="ECO:0000313" key="3">
    <source>
        <dbReference type="EMBL" id="KFM61582.1"/>
    </source>
</evidence>
<protein>
    <submittedName>
        <fullName evidence="3">Presqualene diphosphate phosphatase</fullName>
    </submittedName>
</protein>
<dbReference type="AlphaFoldDB" id="A0A087T8Z3"/>
<feature type="transmembrane region" description="Helical" evidence="1">
    <location>
        <begin position="42"/>
        <end position="63"/>
    </location>
</feature>
<dbReference type="SMART" id="SM00014">
    <property type="entry name" value="acidPPc"/>
    <property type="match status" value="1"/>
</dbReference>
<keyword evidence="1" id="KW-0472">Membrane</keyword>
<reference evidence="3 4" key="1">
    <citation type="submission" date="2013-11" db="EMBL/GenBank/DDBJ databases">
        <title>Genome sequencing of Stegodyphus mimosarum.</title>
        <authorList>
            <person name="Bechsgaard J."/>
        </authorList>
    </citation>
    <scope>NUCLEOTIDE SEQUENCE [LARGE SCALE GENOMIC DNA]</scope>
</reference>
<feature type="transmembrane region" description="Helical" evidence="1">
    <location>
        <begin position="167"/>
        <end position="187"/>
    </location>
</feature>
<dbReference type="PANTHER" id="PTHR14969:SF13">
    <property type="entry name" value="AT30094P"/>
    <property type="match status" value="1"/>
</dbReference>